<keyword evidence="5" id="KW-0472">Membrane</keyword>
<comment type="caution">
    <text evidence="7">The sequence shown here is derived from an EMBL/GenBank/DDBJ whole genome shotgun (WGS) entry which is preliminary data.</text>
</comment>
<dbReference type="PANTHER" id="PTHR43166">
    <property type="entry name" value="AMINO ACID IMPORT ATP-BINDING PROTEIN"/>
    <property type="match status" value="1"/>
</dbReference>
<gene>
    <name evidence="7" type="ORF">AAG747_29170</name>
</gene>
<dbReference type="PANTHER" id="PTHR43166:SF9">
    <property type="entry name" value="GLUTAMATE_ASPARTATE IMPORT ATP-BINDING PROTEIN GLTL"/>
    <property type="match status" value="1"/>
</dbReference>
<evidence type="ECO:0000256" key="3">
    <source>
        <dbReference type="ARBA" id="ARBA00022448"/>
    </source>
</evidence>
<keyword evidence="4" id="KW-1003">Cell membrane</keyword>
<dbReference type="SMART" id="SM00382">
    <property type="entry name" value="AAA"/>
    <property type="match status" value="1"/>
</dbReference>
<organism evidence="7 8">
    <name type="scientific">Rapidithrix thailandica</name>
    <dbReference type="NCBI Taxonomy" id="413964"/>
    <lineage>
        <taxon>Bacteria</taxon>
        <taxon>Pseudomonadati</taxon>
        <taxon>Bacteroidota</taxon>
        <taxon>Cytophagia</taxon>
        <taxon>Cytophagales</taxon>
        <taxon>Flammeovirgaceae</taxon>
        <taxon>Rapidithrix</taxon>
    </lineage>
</organism>
<evidence type="ECO:0000256" key="1">
    <source>
        <dbReference type="ARBA" id="ARBA00004202"/>
    </source>
</evidence>
<dbReference type="CDD" id="cd00267">
    <property type="entry name" value="ABC_ATPase"/>
    <property type="match status" value="1"/>
</dbReference>
<evidence type="ECO:0000313" key="8">
    <source>
        <dbReference type="Proteomes" id="UP001403385"/>
    </source>
</evidence>
<proteinExistence type="inferred from homology"/>
<dbReference type="GO" id="GO:0016887">
    <property type="term" value="F:ATP hydrolysis activity"/>
    <property type="evidence" value="ECO:0007669"/>
    <property type="project" value="InterPro"/>
</dbReference>
<feature type="domain" description="AAA+ ATPase" evidence="6">
    <location>
        <begin position="24"/>
        <end position="355"/>
    </location>
</feature>
<dbReference type="SUPFAM" id="SSF52540">
    <property type="entry name" value="P-loop containing nucleoside triphosphate hydrolases"/>
    <property type="match status" value="1"/>
</dbReference>
<evidence type="ECO:0000256" key="2">
    <source>
        <dbReference type="ARBA" id="ARBA00005417"/>
    </source>
</evidence>
<dbReference type="EMBL" id="JBDKWZ010000040">
    <property type="protein sequence ID" value="MEN7552017.1"/>
    <property type="molecule type" value="Genomic_DNA"/>
</dbReference>
<reference evidence="7 8" key="1">
    <citation type="submission" date="2024-04" db="EMBL/GenBank/DDBJ databases">
        <title>Novel genus in family Flammeovirgaceae.</title>
        <authorList>
            <person name="Nguyen T.H."/>
            <person name="Vuong T.Q."/>
            <person name="Le H."/>
            <person name="Kim S.-G."/>
        </authorList>
    </citation>
    <scope>NUCLEOTIDE SEQUENCE [LARGE SCALE GENOMIC DNA]</scope>
    <source>
        <strain evidence="7 8">JCM 23209</strain>
    </source>
</reference>
<keyword evidence="3" id="KW-0813">Transport</keyword>
<evidence type="ECO:0000259" key="6">
    <source>
        <dbReference type="SMART" id="SM00382"/>
    </source>
</evidence>
<protein>
    <submittedName>
        <fullName evidence="7">AAA family ATPase</fullName>
    </submittedName>
</protein>
<dbReference type="Proteomes" id="UP001403385">
    <property type="component" value="Unassembled WGS sequence"/>
</dbReference>
<evidence type="ECO:0000313" key="7">
    <source>
        <dbReference type="EMBL" id="MEN7552017.1"/>
    </source>
</evidence>
<dbReference type="GO" id="GO:0005524">
    <property type="term" value="F:ATP binding"/>
    <property type="evidence" value="ECO:0007669"/>
    <property type="project" value="InterPro"/>
</dbReference>
<sequence length="630" mass="71814">MNKLSIKLNQKYKSFNSGFQYEFEGNLILLSGVNGAGKSQILSIIYGQEAKNQNSQIGSEIMLNGNKLSTNDIEFRSFRENISIPEITASNSQALTSSGNQAWQKYQQNLLNPLDRGNLQFYDSCVKAKNILLEKYSEEEFRQKSISSEDFKDLLFEADFVWKQTDMFTNSVGEIFFNHALKVSEKMKDVGRDNFDPSMLDTAPWVELNNLFEELNLEYKFKDNYFIKGVEINEQPQLFYKKEDGSIEEDQSRKLADLSDGEKTIISLCFASLSGNDSSIKKLLLLDEIDAVLNPSLIQTFFQVIERYFVSKNVTVVMSTHSPASIALSPSSTSYYEVFKRNETIHRVLEVNREEYSELQIANREFYEKISDQKSRIEFLEGKIESGNDILIITEGKTDWKYMLSALRYFHAKGEFSEIQESYFYRFGSAADVESSICDTEIVNELSDAKLRNYLNGLVESRKIDSSEVSQIRIGIFDSDNKNVKIVNNHSLGVYSFKISPENISTEFLFSDDEIKTIVTDKRLYIGTEFDGQSKINLTSSELSLGGESQNTNKAGKRVIIDSGVYNRSIENVALSKESFAQNIFQETITVSENSWENFRHIFNNILSFIPAQEEDLEGGTEEGVEQVTT</sequence>
<accession>A0AAW9S6W6</accession>
<dbReference type="InterPro" id="IPR003959">
    <property type="entry name" value="ATPase_AAA_core"/>
</dbReference>
<dbReference type="InterPro" id="IPR003593">
    <property type="entry name" value="AAA+_ATPase"/>
</dbReference>
<comment type="similarity">
    <text evidence="2">Belongs to the ABC transporter superfamily.</text>
</comment>
<dbReference type="GO" id="GO:0005886">
    <property type="term" value="C:plasma membrane"/>
    <property type="evidence" value="ECO:0007669"/>
    <property type="project" value="UniProtKB-SubCell"/>
</dbReference>
<dbReference type="AlphaFoldDB" id="A0AAW9S6W6"/>
<evidence type="ECO:0000256" key="5">
    <source>
        <dbReference type="ARBA" id="ARBA00023136"/>
    </source>
</evidence>
<dbReference type="Pfam" id="PF13304">
    <property type="entry name" value="AAA_21"/>
    <property type="match status" value="1"/>
</dbReference>
<comment type="subcellular location">
    <subcellularLocation>
        <location evidence="1">Cell membrane</location>
        <topology evidence="1">Peripheral membrane protein</topology>
    </subcellularLocation>
</comment>
<dbReference type="RefSeq" id="WP_346824793.1">
    <property type="nucleotide sequence ID" value="NZ_JBDKWZ010000040.1"/>
</dbReference>
<evidence type="ECO:0000256" key="4">
    <source>
        <dbReference type="ARBA" id="ARBA00022475"/>
    </source>
</evidence>
<name>A0AAW9S6W6_9BACT</name>
<dbReference type="InterPro" id="IPR050086">
    <property type="entry name" value="MetN_ABC_transporter-like"/>
</dbReference>
<dbReference type="InterPro" id="IPR027417">
    <property type="entry name" value="P-loop_NTPase"/>
</dbReference>
<keyword evidence="8" id="KW-1185">Reference proteome</keyword>
<dbReference type="Gene3D" id="3.40.50.300">
    <property type="entry name" value="P-loop containing nucleotide triphosphate hydrolases"/>
    <property type="match status" value="1"/>
</dbReference>